<dbReference type="AlphaFoldDB" id="A0A918S8H1"/>
<comment type="caution">
    <text evidence="1">The sequence shown here is derived from an EMBL/GenBank/DDBJ whole genome shotgun (WGS) entry which is preliminary data.</text>
</comment>
<name>A0A918S8H1_9HYPH</name>
<organism evidence="1 2">
    <name type="scientific">Devosia pacifica</name>
    <dbReference type="NCBI Taxonomy" id="1335967"/>
    <lineage>
        <taxon>Bacteria</taxon>
        <taxon>Pseudomonadati</taxon>
        <taxon>Pseudomonadota</taxon>
        <taxon>Alphaproteobacteria</taxon>
        <taxon>Hyphomicrobiales</taxon>
        <taxon>Devosiaceae</taxon>
        <taxon>Devosia</taxon>
    </lineage>
</organism>
<reference evidence="1" key="1">
    <citation type="journal article" date="2014" name="Int. J. Syst. Evol. Microbiol.">
        <title>Complete genome sequence of Corynebacterium casei LMG S-19264T (=DSM 44701T), isolated from a smear-ripened cheese.</title>
        <authorList>
            <consortium name="US DOE Joint Genome Institute (JGI-PGF)"/>
            <person name="Walter F."/>
            <person name="Albersmeier A."/>
            <person name="Kalinowski J."/>
            <person name="Ruckert C."/>
        </authorList>
    </citation>
    <scope>NUCLEOTIDE SEQUENCE</scope>
    <source>
        <strain evidence="1">KCTC 32437</strain>
    </source>
</reference>
<gene>
    <name evidence="1" type="ORF">GCM10007989_25980</name>
</gene>
<keyword evidence="2" id="KW-1185">Reference proteome</keyword>
<dbReference type="EMBL" id="BMZE01000003">
    <property type="protein sequence ID" value="GHA29213.1"/>
    <property type="molecule type" value="Genomic_DNA"/>
</dbReference>
<proteinExistence type="predicted"/>
<protein>
    <submittedName>
        <fullName evidence="1">Uncharacterized protein</fullName>
    </submittedName>
</protein>
<dbReference type="InterPro" id="IPR036188">
    <property type="entry name" value="FAD/NAD-bd_sf"/>
</dbReference>
<evidence type="ECO:0000313" key="1">
    <source>
        <dbReference type="EMBL" id="GHA29213.1"/>
    </source>
</evidence>
<accession>A0A918S8H1</accession>
<dbReference type="SUPFAM" id="SSF51905">
    <property type="entry name" value="FAD/NAD(P)-binding domain"/>
    <property type="match status" value="1"/>
</dbReference>
<dbReference type="Proteomes" id="UP000646579">
    <property type="component" value="Unassembled WGS sequence"/>
</dbReference>
<reference evidence="1" key="2">
    <citation type="submission" date="2020-09" db="EMBL/GenBank/DDBJ databases">
        <authorList>
            <person name="Sun Q."/>
            <person name="Kim S."/>
        </authorList>
    </citation>
    <scope>NUCLEOTIDE SEQUENCE</scope>
    <source>
        <strain evidence="1">KCTC 32437</strain>
    </source>
</reference>
<evidence type="ECO:0000313" key="2">
    <source>
        <dbReference type="Proteomes" id="UP000646579"/>
    </source>
</evidence>
<sequence>MPSAGPMTERHFDFAVYGSTPFARLLAVFLAEAHQKSVILIGAMEAHYRLAHGFDLSVAPITRPETWRLLAKSESASRRMLTRLGARRAMARFDPLFLASSPDARLALSHFAHMASAFDRAIEAIPDKLAPAGYQAITVRDCLMLDRQELEPVLLLGLETRGVVVSPEAESHFGNDGSVSIRLAGGDAYAAQTAVLADDEAIVRYIAGLPAHPLLEARPMISMLTEPTRALGFRLRISLDGAMAFQRSTLGLAALAFGQEHRAMLSAGSMLTECGSLRRIAQSAFTTLTTADGAGIAGKIGQKGPTLIGGFGPVSAFMAPEFASWLAGTADRSTEAYIAARSPDRNINASRVGDIRIVDSGVERAA</sequence>